<evidence type="ECO:0000313" key="2">
    <source>
        <dbReference type="EMBL" id="MFA9480020.1"/>
    </source>
</evidence>
<dbReference type="RefSeq" id="WP_425346945.1">
    <property type="nucleotide sequence ID" value="NZ_JBGUBD010000014.1"/>
</dbReference>
<feature type="transmembrane region" description="Helical" evidence="1">
    <location>
        <begin position="17"/>
        <end position="35"/>
    </location>
</feature>
<name>A0ABV4U8T6_9BACT</name>
<keyword evidence="1" id="KW-1133">Transmembrane helix</keyword>
<dbReference type="Proteomes" id="UP001575105">
    <property type="component" value="Unassembled WGS sequence"/>
</dbReference>
<accession>A0ABV4U8T6</accession>
<feature type="transmembrane region" description="Helical" evidence="1">
    <location>
        <begin position="137"/>
        <end position="159"/>
    </location>
</feature>
<feature type="transmembrane region" description="Helical" evidence="1">
    <location>
        <begin position="242"/>
        <end position="260"/>
    </location>
</feature>
<keyword evidence="3" id="KW-1185">Reference proteome</keyword>
<evidence type="ECO:0000256" key="1">
    <source>
        <dbReference type="SAM" id="Phobius"/>
    </source>
</evidence>
<feature type="transmembrane region" description="Helical" evidence="1">
    <location>
        <begin position="208"/>
        <end position="230"/>
    </location>
</feature>
<gene>
    <name evidence="2" type="ORF">ACERK3_17215</name>
</gene>
<feature type="transmembrane region" description="Helical" evidence="1">
    <location>
        <begin position="87"/>
        <end position="116"/>
    </location>
</feature>
<proteinExistence type="predicted"/>
<comment type="caution">
    <text evidence="2">The sequence shown here is derived from an EMBL/GenBank/DDBJ whole genome shotgun (WGS) entry which is preliminary data.</text>
</comment>
<keyword evidence="1" id="KW-0472">Membrane</keyword>
<reference evidence="2 3" key="1">
    <citation type="submission" date="2024-08" db="EMBL/GenBank/DDBJ databases">
        <title>Whole-genome sequencing of halo(alkali)philic microorganisms from hypersaline lakes.</title>
        <authorList>
            <person name="Sorokin D.Y."/>
            <person name="Merkel A.Y."/>
            <person name="Messina E."/>
            <person name="Yakimov M."/>
        </authorList>
    </citation>
    <scope>NUCLEOTIDE SEQUENCE [LARGE SCALE GENOMIC DNA]</scope>
    <source>
        <strain evidence="2 3">AB-hyl4</strain>
    </source>
</reference>
<evidence type="ECO:0008006" key="4">
    <source>
        <dbReference type="Google" id="ProtNLM"/>
    </source>
</evidence>
<evidence type="ECO:0000313" key="3">
    <source>
        <dbReference type="Proteomes" id="UP001575105"/>
    </source>
</evidence>
<keyword evidence="1" id="KW-0812">Transmembrane</keyword>
<feature type="transmembrane region" description="Helical" evidence="1">
    <location>
        <begin position="47"/>
        <end position="67"/>
    </location>
</feature>
<feature type="transmembrane region" description="Helical" evidence="1">
    <location>
        <begin position="165"/>
        <end position="187"/>
    </location>
</feature>
<protein>
    <recommendedName>
        <fullName evidence="4">ABC transporter permease</fullName>
    </recommendedName>
</protein>
<dbReference type="EMBL" id="JBGUBD010000014">
    <property type="protein sequence ID" value="MFA9480020.1"/>
    <property type="molecule type" value="Genomic_DNA"/>
</dbReference>
<sequence>MRIYLALAWKELHELRWFWYAGMALMVVLPLTAELYEVFGFAGRARLLVNVTLALGAAFAVFTAVAATCRDLGAGVETFWRSRPISVATYVGVKFASGLLIVLSVAVAAIVFQHLLTMALTFGPGRGDQTWAEPLNAMAVQAPVMTAMYAVAFLLGAAIGQAVPAVFLALLAGLMLYFVPVLLPPLAYMDVFEALRHHGRRPQLSPQLGELAGTLLAIAGVAAVLAWLALERQVRIAVNAHVLGWTVAVLLLVMMSVAAMQIGSNLTPERVVPVTAERNEVVLEMITDGQRGIVATVGAGQINTQSRRELPDHAHVRVDIRGRILRSIDMNAKPAASEGVGIDRGWHRRTIPLFWTPSRPQRVTVPLVFSMTEYPEAEIVFPDGLPVGHRLLGLGAFDLIRESSDALVRATSFQRLFDTPYVFNVDVFQRDNRAMVFTPGYFPHNEDGTHHPARLMELAINPDHDLTSLRSLEWPARELSQRRSSIWRALLNDEGAFQLLDVPEWDMAERLWLTLKVAGWDMPTITFDEHHLLRFTHGQGVEVLRYSPVARRDINDQTGANGDMVRFERVGHRPPTPLERITGGHPLASLVHDDLLFVIVHEPQPGMIVFDLREPEQPRKLGHYAAPGELFMSLVATPDGKVILAGRDLHIFDPADW</sequence>
<organism evidence="2 3">
    <name type="scientific">Natronomicrosphaera hydrolytica</name>
    <dbReference type="NCBI Taxonomy" id="3242702"/>
    <lineage>
        <taxon>Bacteria</taxon>
        <taxon>Pseudomonadati</taxon>
        <taxon>Planctomycetota</taxon>
        <taxon>Phycisphaerae</taxon>
        <taxon>Phycisphaerales</taxon>
        <taxon>Phycisphaeraceae</taxon>
        <taxon>Natronomicrosphaera</taxon>
    </lineage>
</organism>